<feature type="binding site" evidence="3">
    <location>
        <position position="249"/>
    </location>
    <ligand>
        <name>phosphoenolpyruvate</name>
        <dbReference type="ChEBI" id="CHEBI:58702"/>
    </ligand>
</feature>
<evidence type="ECO:0000313" key="6">
    <source>
        <dbReference type="Proteomes" id="UP000199623"/>
    </source>
</evidence>
<evidence type="ECO:0000256" key="3">
    <source>
        <dbReference type="PIRSR" id="PIRSR602480-1"/>
    </source>
</evidence>
<dbReference type="Proteomes" id="UP000199623">
    <property type="component" value="Unassembled WGS sequence"/>
</dbReference>
<feature type="binding site" evidence="3">
    <location>
        <position position="353"/>
    </location>
    <ligand>
        <name>Mn(2+)</name>
        <dbReference type="ChEBI" id="CHEBI:29035"/>
    </ligand>
</feature>
<keyword evidence="3" id="KW-0170">Cobalt</keyword>
<keyword evidence="3" id="KW-0464">Manganese</keyword>
<feature type="binding site" evidence="3">
    <location>
        <position position="280"/>
    </location>
    <ligand>
        <name>phosphoenolpyruvate</name>
        <dbReference type="ChEBI" id="CHEBI:58702"/>
    </ligand>
</feature>
<protein>
    <recommendedName>
        <fullName evidence="4">Phospho-2-dehydro-3-deoxyheptonate aldolase</fullName>
        <ecNumber evidence="4">2.5.1.54</ecNumber>
    </recommendedName>
</protein>
<proteinExistence type="inferred from homology"/>
<feature type="binding site" evidence="3">
    <location>
        <begin position="226"/>
        <end position="227"/>
    </location>
    <ligand>
        <name>phosphoenolpyruvate</name>
        <dbReference type="ChEBI" id="CHEBI:58702"/>
    </ligand>
</feature>
<dbReference type="InterPro" id="IPR013785">
    <property type="entry name" value="Aldolase_TIM"/>
</dbReference>
<feature type="binding site" evidence="3">
    <location>
        <position position="311"/>
    </location>
    <ligand>
        <name>Mn(2+)</name>
        <dbReference type="ChEBI" id="CHEBI:29035"/>
    </ligand>
</feature>
<dbReference type="PANTHER" id="PTHR21337:SF0">
    <property type="entry name" value="PHOSPHO-2-DEHYDRO-3-DEOXYHEPTONATE ALDOLASE"/>
    <property type="match status" value="1"/>
</dbReference>
<evidence type="ECO:0000256" key="2">
    <source>
        <dbReference type="ARBA" id="ARBA00022679"/>
    </source>
</evidence>
<feature type="binding site" evidence="3">
    <location>
        <position position="76"/>
    </location>
    <ligand>
        <name>Mn(2+)</name>
        <dbReference type="ChEBI" id="CHEBI:29035"/>
    </ligand>
</feature>
<dbReference type="UniPathway" id="UPA00053">
    <property type="reaction ID" value="UER00084"/>
</dbReference>
<name>A0A1G8BHP7_9PSEU</name>
<dbReference type="InterPro" id="IPR002480">
    <property type="entry name" value="DAHP_synth_2"/>
</dbReference>
<comment type="cofactor">
    <cofactor evidence="3">
        <name>Mn(2+)</name>
        <dbReference type="ChEBI" id="CHEBI:29035"/>
    </cofactor>
    <cofactor evidence="3">
        <name>Co(2+)</name>
        <dbReference type="ChEBI" id="CHEBI:48828"/>
    </cofactor>
    <cofactor evidence="3">
        <name>Cd(2+)</name>
        <dbReference type="ChEBI" id="CHEBI:48775"/>
    </cofactor>
    <text evidence="3">Binds 1 divalent cation per subunit. The enzyme is active with manganese, cobalt or cadmium ions.</text>
</comment>
<organism evidence="5 6">
    <name type="scientific">Lentzea fradiae</name>
    <dbReference type="NCBI Taxonomy" id="200378"/>
    <lineage>
        <taxon>Bacteria</taxon>
        <taxon>Bacillati</taxon>
        <taxon>Actinomycetota</taxon>
        <taxon>Actinomycetes</taxon>
        <taxon>Pseudonocardiales</taxon>
        <taxon>Pseudonocardiaceae</taxon>
        <taxon>Lentzea</taxon>
    </lineage>
</organism>
<dbReference type="GO" id="GO:0003849">
    <property type="term" value="F:3-deoxy-7-phosphoheptulonate synthase activity"/>
    <property type="evidence" value="ECO:0007669"/>
    <property type="project" value="UniProtKB-EC"/>
</dbReference>
<keyword evidence="2 4" id="KW-0808">Transferase</keyword>
<evidence type="ECO:0000256" key="1">
    <source>
        <dbReference type="ARBA" id="ARBA00008911"/>
    </source>
</evidence>
<dbReference type="GO" id="GO:0009423">
    <property type="term" value="P:chorismate biosynthetic process"/>
    <property type="evidence" value="ECO:0007669"/>
    <property type="project" value="UniProtKB-UniPathway"/>
</dbReference>
<evidence type="ECO:0000313" key="5">
    <source>
        <dbReference type="EMBL" id="SDH32747.1"/>
    </source>
</evidence>
<feature type="binding site" evidence="3">
    <location>
        <position position="380"/>
    </location>
    <ligand>
        <name>Mn(2+)</name>
        <dbReference type="ChEBI" id="CHEBI:29035"/>
    </ligand>
</feature>
<comment type="similarity">
    <text evidence="1 4">Belongs to the class-II DAHP synthase family.</text>
</comment>
<dbReference type="STRING" id="200378.SAMN05216553_11975"/>
<dbReference type="PANTHER" id="PTHR21337">
    <property type="entry name" value="PHOSPHO-2-DEHYDRO-3-DEOXYHEPTONATE ALDOLASE 1, 2"/>
    <property type="match status" value="1"/>
</dbReference>
<dbReference type="EC" id="2.5.1.54" evidence="4"/>
<dbReference type="GO" id="GO:0009073">
    <property type="term" value="P:aromatic amino acid family biosynthetic process"/>
    <property type="evidence" value="ECO:0007669"/>
    <property type="project" value="UniProtKB-KW"/>
</dbReference>
<dbReference type="GO" id="GO:0008652">
    <property type="term" value="P:amino acid biosynthetic process"/>
    <property type="evidence" value="ECO:0007669"/>
    <property type="project" value="UniProtKB-KW"/>
</dbReference>
<comment type="catalytic activity">
    <reaction evidence="4">
        <text>D-erythrose 4-phosphate + phosphoenolpyruvate + H2O = 7-phospho-2-dehydro-3-deoxy-D-arabino-heptonate + phosphate</text>
        <dbReference type="Rhea" id="RHEA:14717"/>
        <dbReference type="ChEBI" id="CHEBI:15377"/>
        <dbReference type="ChEBI" id="CHEBI:16897"/>
        <dbReference type="ChEBI" id="CHEBI:43474"/>
        <dbReference type="ChEBI" id="CHEBI:58394"/>
        <dbReference type="ChEBI" id="CHEBI:58702"/>
        <dbReference type="EC" id="2.5.1.54"/>
    </reaction>
</comment>
<dbReference type="Gene3D" id="3.20.20.70">
    <property type="entry name" value="Aldolase class I"/>
    <property type="match status" value="1"/>
</dbReference>
<evidence type="ECO:0000256" key="4">
    <source>
        <dbReference type="RuleBase" id="RU363071"/>
    </source>
</evidence>
<dbReference type="EMBL" id="FNCC01000019">
    <property type="protein sequence ID" value="SDH32747.1"/>
    <property type="molecule type" value="Genomic_DNA"/>
</dbReference>
<sequence length="404" mass="43773">MTTQMIRFDRLREVHAVESLPARQQPRWCDEHRLAEVRTRLSIAEPIIDHESVRELSALLARAVHGEFSVLQAGDCAEDPAECGADDIRPKVELLDLLGDIMRTGAGTPVLKVGRIAGQYAKPRSAETEMCDGVELPVYRGSIVNSPVPTAAARRADPERVLLGHVAARRAVGVIDDLGRGAGAAPEQRVWTSHEALLLDYEVPQVRRTATGEVYLTGTHWPWIGERTRQLDGAHVRLLSLVDNPVGCKIGPTTSVDEVLGLCSALDPHRTPGRLTLIPRFGAAHIDGLAPLVRAVVRAGHPVLWLCDPMHGNTVVGDHGLKTRRLDDVMTEINRFVSVVAGNGGVPAGLHLEASPADVSECEGAGAVVRRGEHYRTLCDPRLNTTQAVAAVAHWHRESPRVAA</sequence>
<gene>
    <name evidence="5" type="ORF">SAMN05216553_11975</name>
</gene>
<dbReference type="Pfam" id="PF01474">
    <property type="entry name" value="DAHP_synth_2"/>
    <property type="match status" value="2"/>
</dbReference>
<dbReference type="RefSeq" id="WP_245744524.1">
    <property type="nucleotide sequence ID" value="NZ_FNCC01000019.1"/>
</dbReference>
<reference evidence="6" key="1">
    <citation type="submission" date="2016-10" db="EMBL/GenBank/DDBJ databases">
        <authorList>
            <person name="Varghese N."/>
            <person name="Submissions S."/>
        </authorList>
    </citation>
    <scope>NUCLEOTIDE SEQUENCE [LARGE SCALE GENOMIC DNA]</scope>
    <source>
        <strain evidence="6">CGMCC 4.3506</strain>
    </source>
</reference>
<accession>A0A1G8BHP7</accession>
<dbReference type="AlphaFoldDB" id="A0A1G8BHP7"/>
<keyword evidence="4" id="KW-0057">Aromatic amino acid biosynthesis</keyword>
<comment type="pathway">
    <text evidence="4">Metabolic intermediate biosynthesis; chorismate biosynthesis; chorismate from D-erythrose 4-phosphate and phosphoenolpyruvate: step 1/7.</text>
</comment>
<keyword evidence="4" id="KW-0028">Amino-acid biosynthesis</keyword>
<keyword evidence="6" id="KW-1185">Reference proteome</keyword>
<feature type="binding site" evidence="3">
    <location>
        <position position="115"/>
    </location>
    <ligand>
        <name>phosphoenolpyruvate</name>
        <dbReference type="ChEBI" id="CHEBI:58702"/>
    </ligand>
</feature>
<dbReference type="SUPFAM" id="SSF51569">
    <property type="entry name" value="Aldolase"/>
    <property type="match status" value="1"/>
</dbReference>
<keyword evidence="3" id="KW-0104">Cadmium</keyword>